<dbReference type="GO" id="GO:0004672">
    <property type="term" value="F:protein kinase activity"/>
    <property type="evidence" value="ECO:0007669"/>
    <property type="project" value="InterPro"/>
</dbReference>
<dbReference type="AlphaFoldDB" id="A0A7R9QSI1"/>
<organism evidence="2">
    <name type="scientific">Oppiella nova</name>
    <dbReference type="NCBI Taxonomy" id="334625"/>
    <lineage>
        <taxon>Eukaryota</taxon>
        <taxon>Metazoa</taxon>
        <taxon>Ecdysozoa</taxon>
        <taxon>Arthropoda</taxon>
        <taxon>Chelicerata</taxon>
        <taxon>Arachnida</taxon>
        <taxon>Acari</taxon>
        <taxon>Acariformes</taxon>
        <taxon>Sarcoptiformes</taxon>
        <taxon>Oribatida</taxon>
        <taxon>Brachypylina</taxon>
        <taxon>Oppioidea</taxon>
        <taxon>Oppiidae</taxon>
        <taxon>Oppiella</taxon>
    </lineage>
</organism>
<dbReference type="Gene3D" id="3.30.200.20">
    <property type="entry name" value="Phosphorylase Kinase, domain 1"/>
    <property type="match status" value="1"/>
</dbReference>
<dbReference type="InterPro" id="IPR011009">
    <property type="entry name" value="Kinase-like_dom_sf"/>
</dbReference>
<dbReference type="EMBL" id="CAJPVJ010009027">
    <property type="protein sequence ID" value="CAG2172296.1"/>
    <property type="molecule type" value="Genomic_DNA"/>
</dbReference>
<dbReference type="Gene3D" id="3.90.1720.10">
    <property type="entry name" value="endopeptidase domain like (from Nostoc punctiforme)"/>
    <property type="match status" value="1"/>
</dbReference>
<feature type="domain" description="Protein kinase" evidence="1">
    <location>
        <begin position="151"/>
        <end position="210"/>
    </location>
</feature>
<keyword evidence="3" id="KW-1185">Reference proteome</keyword>
<dbReference type="InterPro" id="IPR000719">
    <property type="entry name" value="Prot_kinase_dom"/>
</dbReference>
<evidence type="ECO:0000313" key="2">
    <source>
        <dbReference type="EMBL" id="CAD7655109.1"/>
    </source>
</evidence>
<dbReference type="Proteomes" id="UP000728032">
    <property type="component" value="Unassembled WGS sequence"/>
</dbReference>
<dbReference type="GO" id="GO:0005524">
    <property type="term" value="F:ATP binding"/>
    <property type="evidence" value="ECO:0007669"/>
    <property type="project" value="InterPro"/>
</dbReference>
<name>A0A7R9QSI1_9ACAR</name>
<dbReference type="PROSITE" id="PS50011">
    <property type="entry name" value="PROTEIN_KINASE_DOM"/>
    <property type="match status" value="1"/>
</dbReference>
<evidence type="ECO:0000313" key="3">
    <source>
        <dbReference type="Proteomes" id="UP000728032"/>
    </source>
</evidence>
<dbReference type="SUPFAM" id="SSF56112">
    <property type="entry name" value="Protein kinase-like (PK-like)"/>
    <property type="match status" value="1"/>
</dbReference>
<reference evidence="2" key="1">
    <citation type="submission" date="2020-11" db="EMBL/GenBank/DDBJ databases">
        <authorList>
            <person name="Tran Van P."/>
        </authorList>
    </citation>
    <scope>NUCLEOTIDE SEQUENCE</scope>
</reference>
<proteinExistence type="predicted"/>
<dbReference type="EMBL" id="OC923852">
    <property type="protein sequence ID" value="CAD7655109.1"/>
    <property type="molecule type" value="Genomic_DNA"/>
</dbReference>
<protein>
    <recommendedName>
        <fullName evidence="1">Protein kinase domain-containing protein</fullName>
    </recommendedName>
</protein>
<evidence type="ECO:0000259" key="1">
    <source>
        <dbReference type="PROSITE" id="PS50011"/>
    </source>
</evidence>
<accession>A0A7R9QSI1</accession>
<gene>
    <name evidence="2" type="ORF">ONB1V03_LOCUS11754</name>
</gene>
<sequence length="210" mass="24291">MDIEEGDIIQIKDKVKDSVTIWALYVGEGYVMYYCPRYQRLLRDKLETVSKDKDYCVNNLKEFSQSKQLSVQSADTILATALRVFNRNETFEPNVKTKHNLRIHFVTKCRFGRQFCEWLECKEQVAGHEVFDGAMNVTNIATIEGKYHGEFIKLDQIGTGSFGQVYKLKRKSDKTIHAIKIIQILADIHNPSTHRQRHYSHISCLSAVNT</sequence>